<dbReference type="SUPFAM" id="SSF47060">
    <property type="entry name" value="S15/NS1 RNA-binding domain"/>
    <property type="match status" value="2"/>
</dbReference>
<evidence type="ECO:0000313" key="9">
    <source>
        <dbReference type="Proteomes" id="UP000004810"/>
    </source>
</evidence>
<dbReference type="Proteomes" id="UP000004810">
    <property type="component" value="Unassembled WGS sequence"/>
</dbReference>
<dbReference type="InterPro" id="IPR000738">
    <property type="entry name" value="WHEP-TRS_dom"/>
</dbReference>
<dbReference type="AlphaFoldDB" id="J9B5F3"/>
<feature type="domain" description="WHEP-TRS" evidence="7">
    <location>
        <begin position="298"/>
        <end position="349"/>
    </location>
</feature>
<dbReference type="PANTHER" id="PTHR43097">
    <property type="entry name" value="GLUTAMINE-TRNA LIGASE"/>
    <property type="match status" value="1"/>
</dbReference>
<dbReference type="PROSITE" id="PS51185">
    <property type="entry name" value="WHEP_TRS_2"/>
    <property type="match status" value="2"/>
</dbReference>
<evidence type="ECO:0000256" key="1">
    <source>
        <dbReference type="ARBA" id="ARBA00022598"/>
    </source>
</evidence>
<dbReference type="Pfam" id="PF20974">
    <property type="entry name" value="tRNA-synt_1c_C2"/>
    <property type="match status" value="1"/>
</dbReference>
<keyword evidence="1" id="KW-0436">Ligase</keyword>
<feature type="non-terminal residue" evidence="8">
    <location>
        <position position="1"/>
    </location>
</feature>
<dbReference type="InterPro" id="IPR009068">
    <property type="entry name" value="uS15_NS1_RNA-bd_sf"/>
</dbReference>
<dbReference type="SMART" id="SM00991">
    <property type="entry name" value="WHEP-TRS"/>
    <property type="match status" value="2"/>
</dbReference>
<keyword evidence="4" id="KW-0648">Protein biosynthesis</keyword>
<dbReference type="GO" id="GO:0006424">
    <property type="term" value="P:glutamyl-tRNA aminoacylation"/>
    <property type="evidence" value="ECO:0007669"/>
    <property type="project" value="TreeGrafter"/>
</dbReference>
<dbReference type="GO" id="GO:0005524">
    <property type="term" value="F:ATP binding"/>
    <property type="evidence" value="ECO:0007669"/>
    <property type="project" value="UniProtKB-KW"/>
</dbReference>
<protein>
    <recommendedName>
        <fullName evidence="7">WHEP-TRS domain-containing protein</fullName>
    </recommendedName>
</protein>
<keyword evidence="2" id="KW-0547">Nucleotide-binding</keyword>
<feature type="region of interest" description="Disordered" evidence="6">
    <location>
        <begin position="417"/>
        <end position="439"/>
    </location>
</feature>
<evidence type="ECO:0000256" key="2">
    <source>
        <dbReference type="ARBA" id="ARBA00022741"/>
    </source>
</evidence>
<evidence type="ECO:0000256" key="4">
    <source>
        <dbReference type="ARBA" id="ARBA00022917"/>
    </source>
</evidence>
<feature type="compositionally biased region" description="Basic and acidic residues" evidence="6">
    <location>
        <begin position="420"/>
        <end position="438"/>
    </location>
</feature>
<dbReference type="InterPro" id="IPR020059">
    <property type="entry name" value="Glu/Gln-tRNA-synth_Ib_codon-bd"/>
</dbReference>
<organism evidence="8 9">
    <name type="scientific">Wuchereria bancrofti</name>
    <dbReference type="NCBI Taxonomy" id="6293"/>
    <lineage>
        <taxon>Eukaryota</taxon>
        <taxon>Metazoa</taxon>
        <taxon>Ecdysozoa</taxon>
        <taxon>Nematoda</taxon>
        <taxon>Chromadorea</taxon>
        <taxon>Rhabditida</taxon>
        <taxon>Spirurina</taxon>
        <taxon>Spiruromorpha</taxon>
        <taxon>Filarioidea</taxon>
        <taxon>Onchocercidae</taxon>
        <taxon>Wuchereria</taxon>
    </lineage>
</organism>
<dbReference type="GO" id="GO:0004818">
    <property type="term" value="F:glutamate-tRNA ligase activity"/>
    <property type="evidence" value="ECO:0007669"/>
    <property type="project" value="TreeGrafter"/>
</dbReference>
<reference evidence="9" key="1">
    <citation type="submission" date="2012-08" db="EMBL/GenBank/DDBJ databases">
        <title>The Genome Sequence of Wuchereria bancrofti.</title>
        <authorList>
            <person name="Nutman T.B."/>
            <person name="Fink D.L."/>
            <person name="Russ C."/>
            <person name="Young S."/>
            <person name="Zeng Q."/>
            <person name="Koehrsen M."/>
            <person name="Alvarado L."/>
            <person name="Berlin A."/>
            <person name="Chapman S.B."/>
            <person name="Chen Z."/>
            <person name="Freedman E."/>
            <person name="Gellesch M."/>
            <person name="Goldberg J."/>
            <person name="Griggs A."/>
            <person name="Gujja S."/>
            <person name="Heilman E.R."/>
            <person name="Heiman D."/>
            <person name="Hepburn T."/>
            <person name="Howarth C."/>
            <person name="Jen D."/>
            <person name="Larson L."/>
            <person name="Lewis B."/>
            <person name="Mehta T."/>
            <person name="Park D."/>
            <person name="Pearson M."/>
            <person name="Roberts A."/>
            <person name="Saif S."/>
            <person name="Shea T."/>
            <person name="Shenoy N."/>
            <person name="Sisk P."/>
            <person name="Stolte C."/>
            <person name="Sykes S."/>
            <person name="Walk T."/>
            <person name="White J."/>
            <person name="Yandava C."/>
            <person name="Haas B."/>
            <person name="Henn M.R."/>
            <person name="Nusbaum C."/>
            <person name="Birren B."/>
        </authorList>
    </citation>
    <scope>NUCLEOTIDE SEQUENCE [LARGE SCALE GENOMIC DNA]</scope>
    <source>
        <strain evidence="9">NA</strain>
    </source>
</reference>
<keyword evidence="3" id="KW-0067">ATP-binding</keyword>
<dbReference type="Gene3D" id="1.10.287.10">
    <property type="entry name" value="S15/NS1, RNA-binding"/>
    <property type="match status" value="2"/>
</dbReference>
<dbReference type="Gene3D" id="2.40.240.10">
    <property type="entry name" value="Ribosomal Protein L25, Chain P"/>
    <property type="match status" value="1"/>
</dbReference>
<gene>
    <name evidence="8" type="ORF">WUBG_06828</name>
</gene>
<keyword evidence="5" id="KW-0030">Aminoacyl-tRNA synthetase</keyword>
<accession>J9B5F3</accession>
<dbReference type="InterPro" id="IPR020056">
    <property type="entry name" value="Rbsml_bL25/Gln-tRNA_synth_N"/>
</dbReference>
<evidence type="ECO:0000259" key="7">
    <source>
        <dbReference type="PROSITE" id="PS51185"/>
    </source>
</evidence>
<dbReference type="EMBL" id="ADBV01003001">
    <property type="protein sequence ID" value="EJW82260.1"/>
    <property type="molecule type" value="Genomic_DNA"/>
</dbReference>
<dbReference type="Pfam" id="PF00458">
    <property type="entry name" value="WHEP-TRS"/>
    <property type="match status" value="2"/>
</dbReference>
<evidence type="ECO:0000313" key="8">
    <source>
        <dbReference type="EMBL" id="EJW82260.1"/>
    </source>
</evidence>
<evidence type="ECO:0000256" key="6">
    <source>
        <dbReference type="SAM" id="MobiDB-lite"/>
    </source>
</evidence>
<name>J9B5F3_WUCBA</name>
<evidence type="ECO:0000256" key="5">
    <source>
        <dbReference type="ARBA" id="ARBA00023146"/>
    </source>
</evidence>
<dbReference type="GO" id="GO:0005829">
    <property type="term" value="C:cytosol"/>
    <property type="evidence" value="ECO:0007669"/>
    <property type="project" value="TreeGrafter"/>
</dbReference>
<dbReference type="InterPro" id="IPR011035">
    <property type="entry name" value="Ribosomal_bL25/Gln-tRNA_synth"/>
</dbReference>
<comment type="caution">
    <text evidence="8">The sequence shown here is derived from an EMBL/GenBank/DDBJ whole genome shotgun (WGS) entry which is preliminary data.</text>
</comment>
<sequence>VIDPVAPRYTALACPENLVQVVVMDNLAEESKKVSLHPKVTLLNTKCFGLKNHEVGTKTVWYSKKMLVEEADAREMKIGDSVTFINWGNIKICDILKDDDRITEIRAKLDLDNKDYKKTLKVTWIADTKMGPQIPVKIVEYSHIISKPVIGKDEDWKQFVNYDSAKYVDFTGEPAMKEIRKGVIIQLQRKGYYICDLEYTSKSEYSGFEVPIVLILIPDGSSKPVKQAQTASTIELGRTNGDIQINGNALTSQMDILRLSEQIKEQSDLVRSLKAADAKEYKPGLTITQKQVDVTMGNIEELYKQIEEQGNIVRTLKAANPKSEEAKAAIAKLLNLKQKYKEISGMEYKPKRNICEKIAEQGDLVRSLKAKDAKSQEAKDAIAELLRLKKQYKDEFGEDYTANATNTNSSTAKKVVTVTNEERQKGDGKKERKGEVKSKTTLVSTEMMKQTKLGLDVKKEENLAEWYSLGFFFLF</sequence>
<dbReference type="InterPro" id="IPR049437">
    <property type="entry name" value="tRNA-synt_1c_C2"/>
</dbReference>
<dbReference type="GO" id="GO:0017102">
    <property type="term" value="C:methionyl glutamyl tRNA synthetase complex"/>
    <property type="evidence" value="ECO:0007669"/>
    <property type="project" value="TreeGrafter"/>
</dbReference>
<dbReference type="InterPro" id="IPR050132">
    <property type="entry name" value="Gln/Glu-tRNA_Ligase"/>
</dbReference>
<dbReference type="SUPFAM" id="SSF50715">
    <property type="entry name" value="Ribosomal protein L25-like"/>
    <property type="match status" value="1"/>
</dbReference>
<proteinExistence type="predicted"/>
<feature type="domain" description="WHEP-TRS" evidence="7">
    <location>
        <begin position="350"/>
        <end position="406"/>
    </location>
</feature>
<dbReference type="Pfam" id="PF03950">
    <property type="entry name" value="tRNA-synt_1c_C"/>
    <property type="match status" value="1"/>
</dbReference>
<dbReference type="PANTHER" id="PTHR43097:SF5">
    <property type="entry name" value="GLUTAMATE--TRNA LIGASE"/>
    <property type="match status" value="1"/>
</dbReference>
<evidence type="ECO:0000256" key="3">
    <source>
        <dbReference type="ARBA" id="ARBA00022840"/>
    </source>
</evidence>